<gene>
    <name evidence="4" type="ORF">IFJ75_18600</name>
</gene>
<evidence type="ECO:0000256" key="2">
    <source>
        <dbReference type="SAM" id="MobiDB-lite"/>
    </source>
</evidence>
<dbReference type="KEGG" id="bgoe:IFJ75_18600"/>
<evidence type="ECO:0000313" key="5">
    <source>
        <dbReference type="Proteomes" id="UP000663918"/>
    </source>
</evidence>
<dbReference type="Gene3D" id="3.40.50.2000">
    <property type="entry name" value="Glycogen Phosphorylase B"/>
    <property type="match status" value="1"/>
</dbReference>
<name>A0A975GVY2_9CAUL</name>
<keyword evidence="5" id="KW-1185">Reference proteome</keyword>
<evidence type="ECO:0000256" key="1">
    <source>
        <dbReference type="ARBA" id="ARBA00022679"/>
    </source>
</evidence>
<dbReference type="CDD" id="cd03801">
    <property type="entry name" value="GT4_PimA-like"/>
    <property type="match status" value="1"/>
</dbReference>
<protein>
    <submittedName>
        <fullName evidence="4">Glycosyltransferase family 4 protein</fullName>
    </submittedName>
</protein>
<feature type="region of interest" description="Disordered" evidence="2">
    <location>
        <begin position="373"/>
        <end position="393"/>
    </location>
</feature>
<dbReference type="InterPro" id="IPR001296">
    <property type="entry name" value="Glyco_trans_1"/>
</dbReference>
<proteinExistence type="predicted"/>
<dbReference type="GO" id="GO:0016757">
    <property type="term" value="F:glycosyltransferase activity"/>
    <property type="evidence" value="ECO:0007669"/>
    <property type="project" value="InterPro"/>
</dbReference>
<dbReference type="PANTHER" id="PTHR46401">
    <property type="entry name" value="GLYCOSYLTRANSFERASE WBBK-RELATED"/>
    <property type="match status" value="1"/>
</dbReference>
<dbReference type="Pfam" id="PF00534">
    <property type="entry name" value="Glycos_transf_1"/>
    <property type="match status" value="1"/>
</dbReference>
<dbReference type="Proteomes" id="UP000663918">
    <property type="component" value="Chromosome"/>
</dbReference>
<organism evidence="4 5">
    <name type="scientific">Brevundimonas goettingensis</name>
    <dbReference type="NCBI Taxonomy" id="2774190"/>
    <lineage>
        <taxon>Bacteria</taxon>
        <taxon>Pseudomonadati</taxon>
        <taxon>Pseudomonadota</taxon>
        <taxon>Alphaproteobacteria</taxon>
        <taxon>Caulobacterales</taxon>
        <taxon>Caulobacteraceae</taxon>
        <taxon>Brevundimonas</taxon>
    </lineage>
</organism>
<dbReference type="SUPFAM" id="SSF53756">
    <property type="entry name" value="UDP-Glycosyltransferase/glycogen phosphorylase"/>
    <property type="match status" value="1"/>
</dbReference>
<feature type="domain" description="Glycosyl transferase family 1" evidence="3">
    <location>
        <begin position="180"/>
        <end position="324"/>
    </location>
</feature>
<keyword evidence="1" id="KW-0808">Transferase</keyword>
<evidence type="ECO:0000313" key="4">
    <source>
        <dbReference type="EMBL" id="QTC91178.1"/>
    </source>
</evidence>
<dbReference type="AlphaFoldDB" id="A0A975GVY2"/>
<evidence type="ECO:0000259" key="3">
    <source>
        <dbReference type="Pfam" id="PF00534"/>
    </source>
</evidence>
<sequence>MGAADRPLQVVVVCPWFFRGDAVGAAARETYAQLAARPDMRVTGLWTANDYDEVKGRKVETLADLLLDPDFLRADVIVYVFAVYHPFFDAVLLGNGHAKQVVRFHNVTPKRLMPEKHWPVIEKSFVQIQAFSGADALWADSRENAEELARNGQGGARVSVVPLGVEFPARARLADKPRARIELLYVGRFFQSKGVHELIQAADRLRRISTTPFVLRLVGNLRFSDPDYVEGLHALLRELDLGDSIDFVGAVSDAEMAAAYRRAHVLVTGSRHEGFCVPVIEGLAAGCVPVSYAISNLRYIADGLGVLALDDTPEALAEALKGVIDALGADGARRLWLDRGSMSVEAFDLAGSAYVEGFTRERFGERIAGRVRDLANPPPSPGTDAWYGGLPLE</sequence>
<reference evidence="4" key="1">
    <citation type="submission" date="2020-09" db="EMBL/GenBank/DDBJ databases">
        <title>Brevundimonas sp. LVF2 isolated from a puddle in Goettingen, Germany.</title>
        <authorList>
            <person name="Friedrich I."/>
            <person name="Klassen A."/>
            <person name="Hannes N."/>
            <person name="Schneider D."/>
            <person name="Hertel R."/>
            <person name="Daniel R."/>
        </authorList>
    </citation>
    <scope>NUCLEOTIDE SEQUENCE</scope>
    <source>
        <strain evidence="4">LVF2</strain>
    </source>
</reference>
<dbReference type="RefSeq" id="WP_207870244.1">
    <property type="nucleotide sequence ID" value="NZ_CP062222.1"/>
</dbReference>
<dbReference type="EMBL" id="CP062222">
    <property type="protein sequence ID" value="QTC91178.1"/>
    <property type="molecule type" value="Genomic_DNA"/>
</dbReference>
<dbReference type="PANTHER" id="PTHR46401:SF2">
    <property type="entry name" value="GLYCOSYLTRANSFERASE WBBK-RELATED"/>
    <property type="match status" value="1"/>
</dbReference>
<accession>A0A975GVY2</accession>
<dbReference type="GO" id="GO:0009103">
    <property type="term" value="P:lipopolysaccharide biosynthetic process"/>
    <property type="evidence" value="ECO:0007669"/>
    <property type="project" value="TreeGrafter"/>
</dbReference>